<evidence type="ECO:0000313" key="1">
    <source>
        <dbReference type="EMBL" id="OBZ80269.1"/>
    </source>
</evidence>
<comment type="caution">
    <text evidence="1">The sequence shown here is derived from an EMBL/GenBank/DDBJ whole genome shotgun (WGS) entry which is preliminary data.</text>
</comment>
<evidence type="ECO:0008006" key="3">
    <source>
        <dbReference type="Google" id="ProtNLM"/>
    </source>
</evidence>
<gene>
    <name evidence="1" type="ORF">A0J61_11683</name>
</gene>
<accession>A0A1C7MUY7</accession>
<dbReference type="Proteomes" id="UP000093000">
    <property type="component" value="Unassembled WGS sequence"/>
</dbReference>
<dbReference type="Gene3D" id="4.10.60.10">
    <property type="entry name" value="Zinc finger, CCHC-type"/>
    <property type="match status" value="1"/>
</dbReference>
<dbReference type="AlphaFoldDB" id="A0A1C7MUY7"/>
<proteinExistence type="predicted"/>
<name>A0A1C7MUY7_9FUNG</name>
<sequence>MGERSFTPFELEEHESCADDHLKANCPKLNFRRKACFICGSYEHLRAKCSLLADNYQSLSI</sequence>
<dbReference type="OrthoDB" id="427960at2759"/>
<dbReference type="EMBL" id="LUGH01002339">
    <property type="protein sequence ID" value="OBZ80269.1"/>
    <property type="molecule type" value="Genomic_DNA"/>
</dbReference>
<evidence type="ECO:0000313" key="2">
    <source>
        <dbReference type="Proteomes" id="UP000093000"/>
    </source>
</evidence>
<dbReference type="InParanoid" id="A0A1C7MUY7"/>
<keyword evidence="2" id="KW-1185">Reference proteome</keyword>
<organism evidence="1 2">
    <name type="scientific">Choanephora cucurbitarum</name>
    <dbReference type="NCBI Taxonomy" id="101091"/>
    <lineage>
        <taxon>Eukaryota</taxon>
        <taxon>Fungi</taxon>
        <taxon>Fungi incertae sedis</taxon>
        <taxon>Mucoromycota</taxon>
        <taxon>Mucoromycotina</taxon>
        <taxon>Mucoromycetes</taxon>
        <taxon>Mucorales</taxon>
        <taxon>Mucorineae</taxon>
        <taxon>Choanephoraceae</taxon>
        <taxon>Choanephoroideae</taxon>
        <taxon>Choanephora</taxon>
    </lineage>
</organism>
<reference evidence="1 2" key="1">
    <citation type="submission" date="2016-03" db="EMBL/GenBank/DDBJ databases">
        <title>Choanephora cucurbitarum.</title>
        <authorList>
            <person name="Min B."/>
            <person name="Park H."/>
            <person name="Park J.-H."/>
            <person name="Shin H.-D."/>
            <person name="Choi I.-G."/>
        </authorList>
    </citation>
    <scope>NUCLEOTIDE SEQUENCE [LARGE SCALE GENOMIC DNA]</scope>
    <source>
        <strain evidence="1 2">KUS-F28377</strain>
    </source>
</reference>
<protein>
    <recommendedName>
        <fullName evidence="3">CCHC-type domain-containing protein</fullName>
    </recommendedName>
</protein>